<dbReference type="AlphaFoldDB" id="A0A5J6JII0"/>
<dbReference type="EMBL" id="CP023692">
    <property type="protein sequence ID" value="QEV48404.1"/>
    <property type="molecule type" value="Genomic_DNA"/>
</dbReference>
<reference evidence="3 4" key="1">
    <citation type="submission" date="2017-09" db="EMBL/GenBank/DDBJ databases">
        <authorList>
            <person name="Lee N."/>
            <person name="Cho B.-K."/>
        </authorList>
    </citation>
    <scope>NUCLEOTIDE SEQUENCE [LARGE SCALE GENOMIC DNA]</scope>
    <source>
        <strain evidence="3 4">ATCC 27476</strain>
    </source>
</reference>
<evidence type="ECO:0000313" key="4">
    <source>
        <dbReference type="Proteomes" id="UP000325563"/>
    </source>
</evidence>
<feature type="transmembrane region" description="Helical" evidence="2">
    <location>
        <begin position="57"/>
        <end position="76"/>
    </location>
</feature>
<keyword evidence="2" id="KW-0812">Transmembrane</keyword>
<evidence type="ECO:0000256" key="2">
    <source>
        <dbReference type="SAM" id="Phobius"/>
    </source>
</evidence>
<name>A0A5J6JII0_STRVI</name>
<protein>
    <submittedName>
        <fullName evidence="3">Uncharacterized protein</fullName>
    </submittedName>
</protein>
<keyword evidence="2" id="KW-0472">Membrane</keyword>
<feature type="region of interest" description="Disordered" evidence="1">
    <location>
        <begin position="1"/>
        <end position="31"/>
    </location>
</feature>
<accession>A0A5J6JII0</accession>
<keyword evidence="4" id="KW-1185">Reference proteome</keyword>
<dbReference type="KEGG" id="svn:CP980_27920"/>
<feature type="compositionally biased region" description="Polar residues" evidence="1">
    <location>
        <begin position="1"/>
        <end position="17"/>
    </location>
</feature>
<evidence type="ECO:0000256" key="1">
    <source>
        <dbReference type="SAM" id="MobiDB-lite"/>
    </source>
</evidence>
<evidence type="ECO:0000313" key="3">
    <source>
        <dbReference type="EMBL" id="QEV48404.1"/>
    </source>
</evidence>
<keyword evidence="2" id="KW-1133">Transmembrane helix</keyword>
<proteinExistence type="predicted"/>
<dbReference type="RefSeq" id="WP_132761225.1">
    <property type="nucleotide sequence ID" value="NZ_BNBW01000019.1"/>
</dbReference>
<dbReference type="GeneID" id="95614376"/>
<dbReference type="Proteomes" id="UP000325563">
    <property type="component" value="Chromosome"/>
</dbReference>
<organism evidence="3 4">
    <name type="scientific">Streptomyces vinaceus</name>
    <dbReference type="NCBI Taxonomy" id="1960"/>
    <lineage>
        <taxon>Bacteria</taxon>
        <taxon>Bacillati</taxon>
        <taxon>Actinomycetota</taxon>
        <taxon>Actinomycetes</taxon>
        <taxon>Kitasatosporales</taxon>
        <taxon>Streptomycetaceae</taxon>
        <taxon>Streptomyces</taxon>
    </lineage>
</organism>
<sequence length="237" mass="24256">MNDNGPNDNMTTGNRPTGSAPGGGRPHGFEDRLKAALLARLPEEPAPTPARSFVRRYGVPLAVGLATAAVLGLVALPGGGGGGGSRPAGTSSATEPVVRGDGTILVAWPSYEGVPETVDKLRALGVRVAMVQRRPPGECSDPGGGHLGPEYDPASGKWKEQDPDALPFVMDGDQRMLRITAKTVPEGHTLVLARAAKPAPRVDGVSVGVIATEKVPSCEIDFSAGQPSSPGAPPARP</sequence>
<gene>
    <name evidence="3" type="ORF">CP980_27920</name>
</gene>